<dbReference type="Gene3D" id="1.25.40.20">
    <property type="entry name" value="Ankyrin repeat-containing domain"/>
    <property type="match status" value="1"/>
</dbReference>
<keyword evidence="2" id="KW-1185">Reference proteome</keyword>
<dbReference type="InterPro" id="IPR036922">
    <property type="entry name" value="Rieske_2Fe-2S_sf"/>
</dbReference>
<dbReference type="InterPro" id="IPR002110">
    <property type="entry name" value="Ankyrin_rpt"/>
</dbReference>
<dbReference type="InterPro" id="IPR036770">
    <property type="entry name" value="Ankyrin_rpt-contain_sf"/>
</dbReference>
<accession>A0AA86MBH4</accession>
<reference evidence="1 2" key="1">
    <citation type="submission" date="2023-10" db="EMBL/GenBank/DDBJ databases">
        <title>Complete Genome Sequence of Limnobacter thiooxidans CS-K2T, Isolated from freshwater lake sediments in Bavaria, Germany.</title>
        <authorList>
            <person name="Naruki M."/>
            <person name="Watanabe A."/>
            <person name="Warashina T."/>
            <person name="Morita T."/>
            <person name="Arakawa K."/>
        </authorList>
    </citation>
    <scope>NUCLEOTIDE SEQUENCE [LARGE SCALE GENOMIC DNA]</scope>
    <source>
        <strain evidence="1 2">CS-K2</strain>
    </source>
</reference>
<dbReference type="Gene3D" id="2.102.10.10">
    <property type="entry name" value="Rieske [2Fe-2S] iron-sulphur domain"/>
    <property type="match status" value="1"/>
</dbReference>
<gene>
    <name evidence="1" type="ORF">RGQ30_20490</name>
</gene>
<organism evidence="1 2">
    <name type="scientific">Limnobacter thiooxidans</name>
    <dbReference type="NCBI Taxonomy" id="131080"/>
    <lineage>
        <taxon>Bacteria</taxon>
        <taxon>Pseudomonadati</taxon>
        <taxon>Pseudomonadota</taxon>
        <taxon>Betaproteobacteria</taxon>
        <taxon>Burkholderiales</taxon>
        <taxon>Burkholderiaceae</taxon>
        <taxon>Limnobacter</taxon>
    </lineage>
</organism>
<sequence>MLAITNTQERRKGALFRDPCTGHMFDSAGRAFKGSGTFNLAVPPYSVAGSTLTLKALGNGALDKPPFSKQEMYQTQNATKLLISAALYNDMESIKAAIKQGADINYFRIGEGSPMDAAIAGSSIQVIKFMLQNGARPTPNSESLARALERQDVLKLLNP</sequence>
<name>A0AA86MBH4_9BURK</name>
<dbReference type="KEGG" id="lto:RGQ30_20490"/>
<dbReference type="Proteomes" id="UP001329151">
    <property type="component" value="Chromosome"/>
</dbReference>
<evidence type="ECO:0000313" key="1">
    <source>
        <dbReference type="EMBL" id="BET26548.1"/>
    </source>
</evidence>
<proteinExistence type="predicted"/>
<protein>
    <recommendedName>
        <fullName evidence="3">Ankyrin repeat domain-containing protein</fullName>
    </recommendedName>
</protein>
<dbReference type="Pfam" id="PF13637">
    <property type="entry name" value="Ank_4"/>
    <property type="match status" value="1"/>
</dbReference>
<dbReference type="GO" id="GO:0051537">
    <property type="term" value="F:2 iron, 2 sulfur cluster binding"/>
    <property type="evidence" value="ECO:0007669"/>
    <property type="project" value="InterPro"/>
</dbReference>
<evidence type="ECO:0000313" key="2">
    <source>
        <dbReference type="Proteomes" id="UP001329151"/>
    </source>
</evidence>
<evidence type="ECO:0008006" key="3">
    <source>
        <dbReference type="Google" id="ProtNLM"/>
    </source>
</evidence>
<dbReference type="EMBL" id="AP028947">
    <property type="protein sequence ID" value="BET26548.1"/>
    <property type="molecule type" value="Genomic_DNA"/>
</dbReference>
<dbReference type="SUPFAM" id="SSF48403">
    <property type="entry name" value="Ankyrin repeat"/>
    <property type="match status" value="1"/>
</dbReference>
<dbReference type="AlphaFoldDB" id="A0AA86MBH4"/>